<reference evidence="1 2" key="1">
    <citation type="journal article" date="2017" name="Nat. Commun.">
        <title>Genome assembly with in vitro proximity ligation data and whole-genome triplication in lettuce.</title>
        <authorList>
            <person name="Reyes-Chin-Wo S."/>
            <person name="Wang Z."/>
            <person name="Yang X."/>
            <person name="Kozik A."/>
            <person name="Arikit S."/>
            <person name="Song C."/>
            <person name="Xia L."/>
            <person name="Froenicke L."/>
            <person name="Lavelle D.O."/>
            <person name="Truco M.J."/>
            <person name="Xia R."/>
            <person name="Zhu S."/>
            <person name="Xu C."/>
            <person name="Xu H."/>
            <person name="Xu X."/>
            <person name="Cox K."/>
            <person name="Korf I."/>
            <person name="Meyers B.C."/>
            <person name="Michelmore R.W."/>
        </authorList>
    </citation>
    <scope>NUCLEOTIDE SEQUENCE [LARGE SCALE GENOMIC DNA]</scope>
    <source>
        <strain evidence="2">cv. Salinas</strain>
        <tissue evidence="1">Seedlings</tissue>
    </source>
</reference>
<proteinExistence type="predicted"/>
<accession>A0A9R1UWR5</accession>
<gene>
    <name evidence="1" type="ORF">LSAT_V11C700345140</name>
</gene>
<dbReference type="EMBL" id="NBSK02000007">
    <property type="protein sequence ID" value="KAJ0195365.1"/>
    <property type="molecule type" value="Genomic_DNA"/>
</dbReference>
<evidence type="ECO:0000313" key="1">
    <source>
        <dbReference type="EMBL" id="KAJ0195365.1"/>
    </source>
</evidence>
<dbReference type="AlphaFoldDB" id="A0A9R1UWR5"/>
<protein>
    <recommendedName>
        <fullName evidence="3">FBD domain-containing protein</fullName>
    </recommendedName>
</protein>
<evidence type="ECO:0000313" key="2">
    <source>
        <dbReference type="Proteomes" id="UP000235145"/>
    </source>
</evidence>
<sequence length="242" mass="27098">MHYNMHMLTNIYSFNFRSIKLDIKWPYISEADDDEQWEYMEGPPFLTGCCLSSLCANGGVAGTIKETLSEALSASLSVCHSLVQLKIVDMNAHISHTMESVSRHCRLLELFIFKFCGGPPDMLETSVCKEFVVNCPKITTLAVQTCILFPCVAFELVKGFNELKYVDFTNCFSLTGAFLEDLATEGGGNSLEVMILKGLYSLDKVGVEKFMEALVAGKCRQLRHLVNFHIFFVFGGTYPLYS</sequence>
<dbReference type="SUPFAM" id="SSF52047">
    <property type="entry name" value="RNI-like"/>
    <property type="match status" value="1"/>
</dbReference>
<keyword evidence="2" id="KW-1185">Reference proteome</keyword>
<evidence type="ECO:0008006" key="3">
    <source>
        <dbReference type="Google" id="ProtNLM"/>
    </source>
</evidence>
<dbReference type="Proteomes" id="UP000235145">
    <property type="component" value="Unassembled WGS sequence"/>
</dbReference>
<comment type="caution">
    <text evidence="1">The sequence shown here is derived from an EMBL/GenBank/DDBJ whole genome shotgun (WGS) entry which is preliminary data.</text>
</comment>
<dbReference type="InterPro" id="IPR032675">
    <property type="entry name" value="LRR_dom_sf"/>
</dbReference>
<dbReference type="Gene3D" id="3.80.10.10">
    <property type="entry name" value="Ribonuclease Inhibitor"/>
    <property type="match status" value="1"/>
</dbReference>
<name>A0A9R1UWR5_LACSA</name>
<organism evidence="1 2">
    <name type="scientific">Lactuca sativa</name>
    <name type="common">Garden lettuce</name>
    <dbReference type="NCBI Taxonomy" id="4236"/>
    <lineage>
        <taxon>Eukaryota</taxon>
        <taxon>Viridiplantae</taxon>
        <taxon>Streptophyta</taxon>
        <taxon>Embryophyta</taxon>
        <taxon>Tracheophyta</taxon>
        <taxon>Spermatophyta</taxon>
        <taxon>Magnoliopsida</taxon>
        <taxon>eudicotyledons</taxon>
        <taxon>Gunneridae</taxon>
        <taxon>Pentapetalae</taxon>
        <taxon>asterids</taxon>
        <taxon>campanulids</taxon>
        <taxon>Asterales</taxon>
        <taxon>Asteraceae</taxon>
        <taxon>Cichorioideae</taxon>
        <taxon>Cichorieae</taxon>
        <taxon>Lactucinae</taxon>
        <taxon>Lactuca</taxon>
    </lineage>
</organism>